<evidence type="ECO:0000313" key="3">
    <source>
        <dbReference type="Proteomes" id="UP000504638"/>
    </source>
</evidence>
<evidence type="ECO:0000313" key="4">
    <source>
        <dbReference type="RefSeq" id="XP_033532720.1"/>
    </source>
</evidence>
<dbReference type="AlphaFoldDB" id="A0A6G1FZU9"/>
<gene>
    <name evidence="2 4" type="ORF">P152DRAFT_419818</name>
</gene>
<dbReference type="GeneID" id="54417706"/>
<keyword evidence="3" id="KW-1185">Reference proteome</keyword>
<dbReference type="RefSeq" id="XP_033532720.1">
    <property type="nucleotide sequence ID" value="XM_033677136.1"/>
</dbReference>
<keyword evidence="1" id="KW-0472">Membrane</keyword>
<protein>
    <submittedName>
        <fullName evidence="2 4">Uncharacterized protein</fullName>
    </submittedName>
</protein>
<feature type="transmembrane region" description="Helical" evidence="1">
    <location>
        <begin position="51"/>
        <end position="70"/>
    </location>
</feature>
<reference evidence="4" key="2">
    <citation type="submission" date="2020-04" db="EMBL/GenBank/DDBJ databases">
        <authorList>
            <consortium name="NCBI Genome Project"/>
        </authorList>
    </citation>
    <scope>NUCLEOTIDE SEQUENCE</scope>
    <source>
        <strain evidence="4">CBS 781.70</strain>
    </source>
</reference>
<keyword evidence="1" id="KW-0812">Transmembrane</keyword>
<organism evidence="2">
    <name type="scientific">Eremomyces bilateralis CBS 781.70</name>
    <dbReference type="NCBI Taxonomy" id="1392243"/>
    <lineage>
        <taxon>Eukaryota</taxon>
        <taxon>Fungi</taxon>
        <taxon>Dikarya</taxon>
        <taxon>Ascomycota</taxon>
        <taxon>Pezizomycotina</taxon>
        <taxon>Dothideomycetes</taxon>
        <taxon>Dothideomycetes incertae sedis</taxon>
        <taxon>Eremomycetales</taxon>
        <taxon>Eremomycetaceae</taxon>
        <taxon>Eremomyces</taxon>
    </lineage>
</organism>
<reference evidence="2 4" key="1">
    <citation type="submission" date="2020-01" db="EMBL/GenBank/DDBJ databases">
        <authorList>
            <consortium name="DOE Joint Genome Institute"/>
            <person name="Haridas S."/>
            <person name="Albert R."/>
            <person name="Binder M."/>
            <person name="Bloem J."/>
            <person name="Labutti K."/>
            <person name="Salamov A."/>
            <person name="Andreopoulos B."/>
            <person name="Baker S.E."/>
            <person name="Barry K."/>
            <person name="Bills G."/>
            <person name="Bluhm B.H."/>
            <person name="Cannon C."/>
            <person name="Castanera R."/>
            <person name="Culley D.E."/>
            <person name="Daum C."/>
            <person name="Ezra D."/>
            <person name="Gonzalez J.B."/>
            <person name="Henrissat B."/>
            <person name="Kuo A."/>
            <person name="Liang C."/>
            <person name="Lipzen A."/>
            <person name="Lutzoni F."/>
            <person name="Magnuson J."/>
            <person name="Mondo S."/>
            <person name="Nolan M."/>
            <person name="Ohm R."/>
            <person name="Pangilinan J."/>
            <person name="Park H.-J."/>
            <person name="Ramirez L."/>
            <person name="Alfaro M."/>
            <person name="Sun H."/>
            <person name="Tritt A."/>
            <person name="Yoshinaga Y."/>
            <person name="Zwiers L.-H."/>
            <person name="Turgeon B.G."/>
            <person name="Goodwin S.B."/>
            <person name="Spatafora J.W."/>
            <person name="Crous P.W."/>
            <person name="Grigoriev I.V."/>
        </authorList>
    </citation>
    <scope>NUCLEOTIDE SEQUENCE</scope>
    <source>
        <strain evidence="2 4">CBS 781.70</strain>
    </source>
</reference>
<dbReference type="Proteomes" id="UP000504638">
    <property type="component" value="Unplaced"/>
</dbReference>
<dbReference type="EMBL" id="ML975163">
    <property type="protein sequence ID" value="KAF1811089.1"/>
    <property type="molecule type" value="Genomic_DNA"/>
</dbReference>
<accession>A0A6G1FZU9</accession>
<reference evidence="4" key="3">
    <citation type="submission" date="2025-04" db="UniProtKB">
        <authorList>
            <consortium name="RefSeq"/>
        </authorList>
    </citation>
    <scope>IDENTIFICATION</scope>
    <source>
        <strain evidence="4">CBS 781.70</strain>
    </source>
</reference>
<evidence type="ECO:0000313" key="2">
    <source>
        <dbReference type="EMBL" id="KAF1811089.1"/>
    </source>
</evidence>
<sequence length="110" mass="12458">MNRSIVELILDFRERSRKGIMPFILCNITPAFHQGELPRFRNHMLGCSLHYYHLICGVISLAGYVSCGIMQSSRKNSTPEAISSMPFATMDKLHLFATELKSYEYGATPV</sequence>
<keyword evidence="1" id="KW-1133">Transmembrane helix</keyword>
<proteinExistence type="predicted"/>
<name>A0A6G1FZU9_9PEZI</name>
<evidence type="ECO:0000256" key="1">
    <source>
        <dbReference type="SAM" id="Phobius"/>
    </source>
</evidence>